<sequence length="133" mass="14750">MQVRPISPSEIEAARQLLISNGWNRGVSTVEEFERLVSRSQVALIAVQGTEVVGFLRALTDGMYNGYISMVVVAEQCRCKGVGRALVRAAVGENRQITWVLRAGREGVSDFYEKLGFTRSQVAMEFLRERPGA</sequence>
<dbReference type="InterPro" id="IPR045039">
    <property type="entry name" value="NSI-like"/>
</dbReference>
<keyword evidence="1 4" id="KW-0808">Transferase</keyword>
<dbReference type="PROSITE" id="PS51186">
    <property type="entry name" value="GNAT"/>
    <property type="match status" value="1"/>
</dbReference>
<dbReference type="PANTHER" id="PTHR43626">
    <property type="entry name" value="ACYL-COA N-ACYLTRANSFERASE"/>
    <property type="match status" value="1"/>
</dbReference>
<reference evidence="4 5" key="1">
    <citation type="submission" date="2019-11" db="EMBL/GenBank/DDBJ databases">
        <title>Type strains purchased from KCTC, JCM and DSMZ.</title>
        <authorList>
            <person name="Lu H."/>
        </authorList>
    </citation>
    <scope>NUCLEOTIDE SEQUENCE [LARGE SCALE GENOMIC DNA]</scope>
    <source>
        <strain evidence="4 5">JCM 31587</strain>
    </source>
</reference>
<dbReference type="Proteomes" id="UP000472320">
    <property type="component" value="Unassembled WGS sequence"/>
</dbReference>
<evidence type="ECO:0000313" key="4">
    <source>
        <dbReference type="EMBL" id="MTW14218.1"/>
    </source>
</evidence>
<dbReference type="AlphaFoldDB" id="A0A6L6QP71"/>
<comment type="caution">
    <text evidence="4">The sequence shown here is derived from an EMBL/GenBank/DDBJ whole genome shotgun (WGS) entry which is preliminary data.</text>
</comment>
<gene>
    <name evidence="4" type="ORF">GM658_26745</name>
</gene>
<keyword evidence="2" id="KW-0012">Acyltransferase</keyword>
<name>A0A6L6QP71_9BURK</name>
<dbReference type="InterPro" id="IPR016181">
    <property type="entry name" value="Acyl_CoA_acyltransferase"/>
</dbReference>
<dbReference type="Pfam" id="PF13508">
    <property type="entry name" value="Acetyltransf_7"/>
    <property type="match status" value="1"/>
</dbReference>
<dbReference type="GO" id="GO:0008080">
    <property type="term" value="F:N-acetyltransferase activity"/>
    <property type="evidence" value="ECO:0007669"/>
    <property type="project" value="InterPro"/>
</dbReference>
<dbReference type="GO" id="GO:0005737">
    <property type="term" value="C:cytoplasm"/>
    <property type="evidence" value="ECO:0007669"/>
    <property type="project" value="TreeGrafter"/>
</dbReference>
<accession>A0A6L6QP71</accession>
<keyword evidence="5" id="KW-1185">Reference proteome</keyword>
<feature type="domain" description="N-acetyltransferase" evidence="3">
    <location>
        <begin position="1"/>
        <end position="133"/>
    </location>
</feature>
<dbReference type="Gene3D" id="3.40.630.30">
    <property type="match status" value="1"/>
</dbReference>
<dbReference type="InterPro" id="IPR000182">
    <property type="entry name" value="GNAT_dom"/>
</dbReference>
<evidence type="ECO:0000313" key="5">
    <source>
        <dbReference type="Proteomes" id="UP000472320"/>
    </source>
</evidence>
<evidence type="ECO:0000259" key="3">
    <source>
        <dbReference type="PROSITE" id="PS51186"/>
    </source>
</evidence>
<organism evidence="4 5">
    <name type="scientific">Massilia eburnea</name>
    <dbReference type="NCBI Taxonomy" id="1776165"/>
    <lineage>
        <taxon>Bacteria</taxon>
        <taxon>Pseudomonadati</taxon>
        <taxon>Pseudomonadota</taxon>
        <taxon>Betaproteobacteria</taxon>
        <taxon>Burkholderiales</taxon>
        <taxon>Oxalobacteraceae</taxon>
        <taxon>Telluria group</taxon>
        <taxon>Massilia</taxon>
    </lineage>
</organism>
<dbReference type="RefSeq" id="WP_155457165.1">
    <property type="nucleotide sequence ID" value="NZ_WNKX01000037.1"/>
</dbReference>
<evidence type="ECO:0000256" key="1">
    <source>
        <dbReference type="ARBA" id="ARBA00022679"/>
    </source>
</evidence>
<dbReference type="CDD" id="cd04301">
    <property type="entry name" value="NAT_SF"/>
    <property type="match status" value="1"/>
</dbReference>
<dbReference type="EMBL" id="WNKX01000037">
    <property type="protein sequence ID" value="MTW14218.1"/>
    <property type="molecule type" value="Genomic_DNA"/>
</dbReference>
<evidence type="ECO:0000256" key="2">
    <source>
        <dbReference type="ARBA" id="ARBA00023315"/>
    </source>
</evidence>
<protein>
    <submittedName>
        <fullName evidence="4">GNAT family N-acetyltransferase</fullName>
    </submittedName>
</protein>
<dbReference type="OrthoDB" id="5355033at2"/>
<proteinExistence type="predicted"/>
<dbReference type="SUPFAM" id="SSF55729">
    <property type="entry name" value="Acyl-CoA N-acyltransferases (Nat)"/>
    <property type="match status" value="1"/>
</dbReference>
<dbReference type="PANTHER" id="PTHR43626:SF4">
    <property type="entry name" value="GCN5-RELATED N-ACETYLTRANSFERASE 2, CHLOROPLASTIC"/>
    <property type="match status" value="1"/>
</dbReference>